<dbReference type="Proteomes" id="UP000663823">
    <property type="component" value="Unassembled WGS sequence"/>
</dbReference>
<organism evidence="1 2">
    <name type="scientific">Rotaria sordida</name>
    <dbReference type="NCBI Taxonomy" id="392033"/>
    <lineage>
        <taxon>Eukaryota</taxon>
        <taxon>Metazoa</taxon>
        <taxon>Spiralia</taxon>
        <taxon>Gnathifera</taxon>
        <taxon>Rotifera</taxon>
        <taxon>Eurotatoria</taxon>
        <taxon>Bdelloidea</taxon>
        <taxon>Philodinida</taxon>
        <taxon>Philodinidae</taxon>
        <taxon>Rotaria</taxon>
    </lineage>
</organism>
<protein>
    <submittedName>
        <fullName evidence="1">Uncharacterized protein</fullName>
    </submittedName>
</protein>
<evidence type="ECO:0000313" key="1">
    <source>
        <dbReference type="EMBL" id="CAF4331621.1"/>
    </source>
</evidence>
<evidence type="ECO:0000313" key="2">
    <source>
        <dbReference type="Proteomes" id="UP000663823"/>
    </source>
</evidence>
<feature type="non-terminal residue" evidence="1">
    <location>
        <position position="1"/>
    </location>
</feature>
<sequence length="85" mass="9773">MTIVDSQSSTTLSTQHICSSIESVTKNDNCPNPSAFNIMDEYKKNDTTWKLDFKVFQQASITNSMDLLEEIQRRYDNSVPCPYTR</sequence>
<reference evidence="1" key="1">
    <citation type="submission" date="2021-02" db="EMBL/GenBank/DDBJ databases">
        <authorList>
            <person name="Nowell W R."/>
        </authorList>
    </citation>
    <scope>NUCLEOTIDE SEQUENCE</scope>
</reference>
<name>A0A820JUT4_9BILA</name>
<gene>
    <name evidence="1" type="ORF">OTI717_LOCUS42980</name>
</gene>
<dbReference type="AlphaFoldDB" id="A0A820JUT4"/>
<accession>A0A820JUT4</accession>
<dbReference type="EMBL" id="CAJOAX010057060">
    <property type="protein sequence ID" value="CAF4331621.1"/>
    <property type="molecule type" value="Genomic_DNA"/>
</dbReference>
<comment type="caution">
    <text evidence="1">The sequence shown here is derived from an EMBL/GenBank/DDBJ whole genome shotgun (WGS) entry which is preliminary data.</text>
</comment>
<proteinExistence type="predicted"/>